<dbReference type="EMBL" id="KZ613949">
    <property type="protein sequence ID" value="PMD37364.1"/>
    <property type="molecule type" value="Genomic_DNA"/>
</dbReference>
<evidence type="ECO:0000313" key="1">
    <source>
        <dbReference type="EMBL" id="PMD37364.1"/>
    </source>
</evidence>
<keyword evidence="2" id="KW-1185">Reference proteome</keyword>
<name>A0A2J6RFS3_HYAVF</name>
<proteinExistence type="predicted"/>
<dbReference type="AlphaFoldDB" id="A0A2J6RFS3"/>
<evidence type="ECO:0000313" key="2">
    <source>
        <dbReference type="Proteomes" id="UP000235786"/>
    </source>
</evidence>
<dbReference type="Proteomes" id="UP000235786">
    <property type="component" value="Unassembled WGS sequence"/>
</dbReference>
<sequence>MSCNSGRGGSFVGVAGASGNLPLPFEDGFTGSCLRGAGDGDVCRVLLRGLSRSAGSLYEVGGLLGLRDWYRCSLGGTACFSAGDGVGDREETCVMVGETAAGPRSQYTTSEVQKENAEWRGNVISSHVLYVRGEAWAGPGRERDRCICIMAPSGGGLASISSSAALRCQCKQTRWTDSEVGDVARCSRNQGEAAEAVARLAVDYAGRQIR</sequence>
<gene>
    <name evidence="1" type="ORF">L207DRAFT_74893</name>
</gene>
<protein>
    <submittedName>
        <fullName evidence="1">Uncharacterized protein</fullName>
    </submittedName>
</protein>
<reference evidence="1 2" key="1">
    <citation type="submission" date="2016-04" db="EMBL/GenBank/DDBJ databases">
        <title>A degradative enzymes factory behind the ericoid mycorrhizal symbiosis.</title>
        <authorList>
            <consortium name="DOE Joint Genome Institute"/>
            <person name="Martino E."/>
            <person name="Morin E."/>
            <person name="Grelet G."/>
            <person name="Kuo A."/>
            <person name="Kohler A."/>
            <person name="Daghino S."/>
            <person name="Barry K."/>
            <person name="Choi C."/>
            <person name="Cichocki N."/>
            <person name="Clum A."/>
            <person name="Copeland A."/>
            <person name="Hainaut M."/>
            <person name="Haridas S."/>
            <person name="Labutti K."/>
            <person name="Lindquist E."/>
            <person name="Lipzen A."/>
            <person name="Khouja H.-R."/>
            <person name="Murat C."/>
            <person name="Ohm R."/>
            <person name="Olson A."/>
            <person name="Spatafora J."/>
            <person name="Veneault-Fourrey C."/>
            <person name="Henrissat B."/>
            <person name="Grigoriev I."/>
            <person name="Martin F."/>
            <person name="Perotto S."/>
        </authorList>
    </citation>
    <scope>NUCLEOTIDE SEQUENCE [LARGE SCALE GENOMIC DNA]</scope>
    <source>
        <strain evidence="1 2">F</strain>
    </source>
</reference>
<organism evidence="1 2">
    <name type="scientific">Hyaloscypha variabilis (strain UAMH 11265 / GT02V1 / F)</name>
    <name type="common">Meliniomyces variabilis</name>
    <dbReference type="NCBI Taxonomy" id="1149755"/>
    <lineage>
        <taxon>Eukaryota</taxon>
        <taxon>Fungi</taxon>
        <taxon>Dikarya</taxon>
        <taxon>Ascomycota</taxon>
        <taxon>Pezizomycotina</taxon>
        <taxon>Leotiomycetes</taxon>
        <taxon>Helotiales</taxon>
        <taxon>Hyaloscyphaceae</taxon>
        <taxon>Hyaloscypha</taxon>
        <taxon>Hyaloscypha variabilis</taxon>
    </lineage>
</organism>
<accession>A0A2J6RFS3</accession>